<dbReference type="Proteomes" id="UP001139293">
    <property type="component" value="Unassembled WGS sequence"/>
</dbReference>
<comment type="caution">
    <text evidence="1">The sequence shown here is derived from an EMBL/GenBank/DDBJ whole genome shotgun (WGS) entry which is preliminary data.</text>
</comment>
<reference evidence="1" key="1">
    <citation type="submission" date="2022-01" db="EMBL/GenBank/DDBJ databases">
        <title>Whole genome-based taxonomy of the Shewanellaceae.</title>
        <authorList>
            <person name="Martin-Rodriguez A.J."/>
        </authorList>
    </citation>
    <scope>NUCLEOTIDE SEQUENCE</scope>
    <source>
        <strain evidence="1">KCTC 23973</strain>
    </source>
</reference>
<evidence type="ECO:0000313" key="1">
    <source>
        <dbReference type="EMBL" id="MCL1139972.1"/>
    </source>
</evidence>
<dbReference type="Pfam" id="PF09493">
    <property type="entry name" value="DUF2389"/>
    <property type="match status" value="1"/>
</dbReference>
<accession>A0A9X1ZHI4</accession>
<keyword evidence="2" id="KW-1185">Reference proteome</keyword>
<organism evidence="1 2">
    <name type="scientific">Shewanella pneumatophori</name>
    <dbReference type="NCBI Taxonomy" id="314092"/>
    <lineage>
        <taxon>Bacteria</taxon>
        <taxon>Pseudomonadati</taxon>
        <taxon>Pseudomonadota</taxon>
        <taxon>Gammaproteobacteria</taxon>
        <taxon>Alteromonadales</taxon>
        <taxon>Shewanellaceae</taxon>
        <taxon>Shewanella</taxon>
    </lineage>
</organism>
<dbReference type="InterPro" id="IPR012663">
    <property type="entry name" value="CHP02450_Tryp"/>
</dbReference>
<name>A0A9X1ZHI4_9GAMM</name>
<evidence type="ECO:0000313" key="2">
    <source>
        <dbReference type="Proteomes" id="UP001139293"/>
    </source>
</evidence>
<sequence length="71" mass="8471">MNRINPKKLLNSKWTAVQPKNKQKHFLVIKVKFDEDGEVSLCLIEAVLTRKQSIIDWRELTEHKVWLQGWN</sequence>
<protein>
    <submittedName>
        <fullName evidence="1">TIGR02450 family Trp-rich protein</fullName>
    </submittedName>
</protein>
<dbReference type="AlphaFoldDB" id="A0A9X1ZHI4"/>
<proteinExistence type="predicted"/>
<dbReference type="RefSeq" id="WP_248951043.1">
    <property type="nucleotide sequence ID" value="NZ_JAKILB010000010.1"/>
</dbReference>
<dbReference type="EMBL" id="JAKILB010000010">
    <property type="protein sequence ID" value="MCL1139972.1"/>
    <property type="molecule type" value="Genomic_DNA"/>
</dbReference>
<dbReference type="NCBIfam" id="TIGR02450">
    <property type="entry name" value="TIGR02450 family Trp-rich protein"/>
    <property type="match status" value="1"/>
</dbReference>
<gene>
    <name evidence="1" type="ORF">L2740_15610</name>
</gene>